<dbReference type="InterPro" id="IPR003719">
    <property type="entry name" value="Phenazine_PhzF-like"/>
</dbReference>
<dbReference type="Pfam" id="PF08606">
    <property type="entry name" value="Prp19"/>
    <property type="match status" value="1"/>
</dbReference>
<dbReference type="InterPro" id="IPR015943">
    <property type="entry name" value="WD40/YVTN_repeat-like_dom_sf"/>
</dbReference>
<sequence>MASNINLSFVTLDVFTSTRFLGNPLAVVFIPAAQRSLIGQETKQRIAREFNLSETVFLHTLDNEPSTDVTVREIDIFTIEKELPFAGHPTIGSAYLVLHHLGWSHVDTLLTKAGPIVIKTLAQQPGSVQAAIPHAVHIHRHTLGDMVRNGSAEIGVTVMRALSDDGAIRNAELDGPVVSIVRGMTFLLVELPSLGHLAKVSTAKRLNFGKVAGLLDEGEWGSGFVSRYYYVPTTATETDGDGKKTWEMQTRMVELGFEDPATGSAACTLASYLAIKGKTVAGAHLAITQGVEMGRESDIVVDVIAKEKDGEVVIDELFLGGTAGVVMKHQVAVLSRQKHNFFTTVSHKIPANMLCALSGEIPTEPVVSRKTGVVFEKRLILKHIQETGKEPGTDEELDPEDLLDVKTSRVVAPRPPNFTSLPSLLKAFQDEWDSVVLETYNTKQQLARTREELATALYQNDAAIRVIARLTKERDEARDALSKVTVTATAAPAAPAGPGTAQGDPILVDPWIRTRFPNELAEHVDELHYHLTKGRKKRPIPEGWATPEQIATLHLARKTETQDHHSTSLATVDDVRGAGPEYLASGGLDGILGIYDSKFDVESRLHSIDVKSQITALAFSKNDTNKLIVACADGNIQLYYEGQAAHVYKSHIGPVTGIALHPGARFFASVGRDKSFVFYEDTTTKEVMKGYASSELLSCAFHPDGHLFAVGTESGYIVVYETKTGERAAAFKLGSPVQQIAFSENGFWFAAASLSQPTVTIFDLRKEEPLYVVKELETGSARSIAWDYTGQFLATAGPNGVTVQQYSKSAKAWTEPFRSAQPAVGVRWGPNAESLVTLNKEGVLNAYWVNMDDASSNEDQSAMVVDE</sequence>
<dbReference type="GO" id="GO:0005737">
    <property type="term" value="C:cytoplasm"/>
    <property type="evidence" value="ECO:0007669"/>
    <property type="project" value="TreeGrafter"/>
</dbReference>
<keyword evidence="11" id="KW-0697">Rotamase</keyword>
<keyword evidence="12 15" id="KW-0508">mRNA splicing</keyword>
<evidence type="ECO:0000256" key="3">
    <source>
        <dbReference type="ARBA" id="ARBA00006388"/>
    </source>
</evidence>
<evidence type="ECO:0000256" key="11">
    <source>
        <dbReference type="ARBA" id="ARBA00023110"/>
    </source>
</evidence>
<dbReference type="PROSITE" id="PS51698">
    <property type="entry name" value="U_BOX"/>
    <property type="match status" value="1"/>
</dbReference>
<dbReference type="AlphaFoldDB" id="A0AA39U2I1"/>
<keyword evidence="4" id="KW-0853">WD repeat</keyword>
<evidence type="ECO:0000256" key="9">
    <source>
        <dbReference type="ARBA" id="ARBA00022763"/>
    </source>
</evidence>
<keyword evidence="16" id="KW-0175">Coiled coil</keyword>
<comment type="function">
    <text evidence="15">Ubiquitin-protein ligase which is mainly involved pre-mRNA splicing and DNA repair. Required for pre-mRNA splicing as component of the spliceosome.</text>
</comment>
<dbReference type="InterPro" id="IPR036322">
    <property type="entry name" value="WD40_repeat_dom_sf"/>
</dbReference>
<protein>
    <recommendedName>
        <fullName evidence="15">Pre-mRNA-processing factor 19</fullName>
        <ecNumber evidence="15">2.3.2.27</ecNumber>
    </recommendedName>
</protein>
<dbReference type="PANTHER" id="PTHR43995:SF1">
    <property type="entry name" value="PRE-MRNA-PROCESSING FACTOR 19"/>
    <property type="match status" value="1"/>
</dbReference>
<dbReference type="SUPFAM" id="SSF57850">
    <property type="entry name" value="RING/U-box"/>
    <property type="match status" value="1"/>
</dbReference>
<dbReference type="GO" id="GO:0061630">
    <property type="term" value="F:ubiquitin protein ligase activity"/>
    <property type="evidence" value="ECO:0007669"/>
    <property type="project" value="UniProtKB-UniRule"/>
</dbReference>
<evidence type="ECO:0000256" key="15">
    <source>
        <dbReference type="RuleBase" id="RU367101"/>
    </source>
</evidence>
<evidence type="ECO:0000256" key="7">
    <source>
        <dbReference type="ARBA" id="ARBA00022728"/>
    </source>
</evidence>
<feature type="coiled-coil region" evidence="16">
    <location>
        <begin position="460"/>
        <end position="487"/>
    </location>
</feature>
<evidence type="ECO:0000256" key="13">
    <source>
        <dbReference type="ARBA" id="ARBA00023204"/>
    </source>
</evidence>
<dbReference type="Pfam" id="PF02567">
    <property type="entry name" value="PhzC-PhzF"/>
    <property type="match status" value="1"/>
</dbReference>
<dbReference type="InterPro" id="IPR001680">
    <property type="entry name" value="WD40_rpt"/>
</dbReference>
<dbReference type="SMART" id="SM00504">
    <property type="entry name" value="Ubox"/>
    <property type="match status" value="1"/>
</dbReference>
<name>A0AA39U2I1_9PEZI</name>
<proteinExistence type="inferred from homology"/>
<keyword evidence="7 15" id="KW-0747">Spliceosome</keyword>
<dbReference type="CDD" id="cd16656">
    <property type="entry name" value="RING-Ubox_PRP19"/>
    <property type="match status" value="1"/>
</dbReference>
<keyword evidence="13 15" id="KW-0234">DNA repair</keyword>
<dbReference type="SUPFAM" id="SSF54506">
    <property type="entry name" value="Diaminopimelate epimerase-like"/>
    <property type="match status" value="1"/>
</dbReference>
<dbReference type="NCBIfam" id="TIGR00654">
    <property type="entry name" value="PhzF_family"/>
    <property type="match status" value="1"/>
</dbReference>
<dbReference type="Gene3D" id="2.130.10.10">
    <property type="entry name" value="YVTN repeat-like/Quinoprotein amine dehydrogenase"/>
    <property type="match status" value="1"/>
</dbReference>
<keyword evidence="6 15" id="KW-0808">Transferase</keyword>
<dbReference type="GO" id="GO:0071006">
    <property type="term" value="C:U2-type catalytic step 1 spliceosome"/>
    <property type="evidence" value="ECO:0007669"/>
    <property type="project" value="TreeGrafter"/>
</dbReference>
<dbReference type="Pfam" id="PF00400">
    <property type="entry name" value="WD40"/>
    <property type="match status" value="2"/>
</dbReference>
<dbReference type="SUPFAM" id="SSF50978">
    <property type="entry name" value="WD40 repeat-like"/>
    <property type="match status" value="1"/>
</dbReference>
<feature type="domain" description="U-box" evidence="17">
    <location>
        <begin position="348"/>
        <end position="435"/>
    </location>
</feature>
<gene>
    <name evidence="18" type="ORF">B0T17DRAFT_501285</name>
</gene>
<dbReference type="Gene3D" id="3.30.40.10">
    <property type="entry name" value="Zinc/RING finger domain, C3HC4 (zinc finger)"/>
    <property type="match status" value="1"/>
</dbReference>
<dbReference type="GO" id="GO:0006281">
    <property type="term" value="P:DNA repair"/>
    <property type="evidence" value="ECO:0007669"/>
    <property type="project" value="UniProtKB-KW"/>
</dbReference>
<evidence type="ECO:0000256" key="12">
    <source>
        <dbReference type="ARBA" id="ARBA00023187"/>
    </source>
</evidence>
<evidence type="ECO:0000256" key="1">
    <source>
        <dbReference type="ARBA" id="ARBA00004123"/>
    </source>
</evidence>
<dbReference type="PANTHER" id="PTHR43995">
    <property type="entry name" value="PRE-MRNA-PROCESSING FACTOR 19"/>
    <property type="match status" value="1"/>
</dbReference>
<comment type="caution">
    <text evidence="18">The sequence shown here is derived from an EMBL/GenBank/DDBJ whole genome shotgun (WGS) entry which is preliminary data.</text>
</comment>
<keyword evidence="8" id="KW-0677">Repeat</keyword>
<dbReference type="Proteomes" id="UP001174934">
    <property type="component" value="Unassembled WGS sequence"/>
</dbReference>
<accession>A0AA39U2I1</accession>
<evidence type="ECO:0000256" key="4">
    <source>
        <dbReference type="ARBA" id="ARBA00022574"/>
    </source>
</evidence>
<evidence type="ECO:0000313" key="18">
    <source>
        <dbReference type="EMBL" id="KAK0609749.1"/>
    </source>
</evidence>
<dbReference type="GO" id="GO:0000398">
    <property type="term" value="P:mRNA splicing, via spliceosome"/>
    <property type="evidence" value="ECO:0007669"/>
    <property type="project" value="InterPro"/>
</dbReference>
<keyword evidence="14 15" id="KW-0539">Nucleus</keyword>
<evidence type="ECO:0000256" key="6">
    <source>
        <dbReference type="ARBA" id="ARBA00022679"/>
    </source>
</evidence>
<dbReference type="InterPro" id="IPR003613">
    <property type="entry name" value="Ubox_domain"/>
</dbReference>
<evidence type="ECO:0000256" key="16">
    <source>
        <dbReference type="SAM" id="Coils"/>
    </source>
</evidence>
<dbReference type="EMBL" id="JAULSR010000012">
    <property type="protein sequence ID" value="KAK0609749.1"/>
    <property type="molecule type" value="Genomic_DNA"/>
</dbReference>
<keyword evidence="10 15" id="KW-0833">Ubl conjugation pathway</keyword>
<keyword evidence="5 15" id="KW-0507">mRNA processing</keyword>
<dbReference type="InterPro" id="IPR013083">
    <property type="entry name" value="Znf_RING/FYVE/PHD"/>
</dbReference>
<dbReference type="InterPro" id="IPR038959">
    <property type="entry name" value="Prp19"/>
</dbReference>
<evidence type="ECO:0000256" key="10">
    <source>
        <dbReference type="ARBA" id="ARBA00022786"/>
    </source>
</evidence>
<dbReference type="InterPro" id="IPR013915">
    <property type="entry name" value="Prp19_cc"/>
</dbReference>
<dbReference type="EC" id="2.3.2.27" evidence="15"/>
<evidence type="ECO:0000256" key="8">
    <source>
        <dbReference type="ARBA" id="ARBA00022737"/>
    </source>
</evidence>
<comment type="subcellular location">
    <subcellularLocation>
        <location evidence="1 15">Nucleus</location>
    </subcellularLocation>
</comment>
<comment type="subunit">
    <text evidence="15">Homotetramer.</text>
</comment>
<keyword evidence="9 15" id="KW-0227">DNA damage</keyword>
<evidence type="ECO:0000313" key="19">
    <source>
        <dbReference type="Proteomes" id="UP001174934"/>
    </source>
</evidence>
<dbReference type="GO" id="GO:0000974">
    <property type="term" value="C:Prp19 complex"/>
    <property type="evidence" value="ECO:0007669"/>
    <property type="project" value="UniProtKB-UniRule"/>
</dbReference>
<comment type="catalytic activity">
    <reaction evidence="15">
        <text>S-ubiquitinyl-[E2 ubiquitin-conjugating enzyme]-L-cysteine + [acceptor protein]-L-lysine = [E2 ubiquitin-conjugating enzyme]-L-cysteine + N(6)-ubiquitinyl-[acceptor protein]-L-lysine.</text>
        <dbReference type="EC" id="2.3.2.27"/>
    </reaction>
</comment>
<dbReference type="Gene3D" id="3.10.310.10">
    <property type="entry name" value="Diaminopimelate Epimerase, Chain A, domain 1"/>
    <property type="match status" value="2"/>
</dbReference>
<evidence type="ECO:0000256" key="14">
    <source>
        <dbReference type="ARBA" id="ARBA00023242"/>
    </source>
</evidence>
<evidence type="ECO:0000259" key="17">
    <source>
        <dbReference type="PROSITE" id="PS51698"/>
    </source>
</evidence>
<dbReference type="InterPro" id="IPR055340">
    <property type="entry name" value="RING-Ubox_PRP19"/>
</dbReference>
<comment type="pathway">
    <text evidence="2 15">Protein modification; protein ubiquitination.</text>
</comment>
<dbReference type="SMART" id="SM00320">
    <property type="entry name" value="WD40"/>
    <property type="match status" value="6"/>
</dbReference>
<dbReference type="FunFam" id="3.30.40.10:FF:000027">
    <property type="entry name" value="Pre-mRNA-processing factor 19, putative"/>
    <property type="match status" value="1"/>
</dbReference>
<keyword evidence="19" id="KW-1185">Reference proteome</keyword>
<dbReference type="GO" id="GO:0070534">
    <property type="term" value="P:protein K63-linked ubiquitination"/>
    <property type="evidence" value="ECO:0007669"/>
    <property type="project" value="UniProtKB-UniRule"/>
</dbReference>
<evidence type="ECO:0000256" key="2">
    <source>
        <dbReference type="ARBA" id="ARBA00004906"/>
    </source>
</evidence>
<keyword evidence="11" id="KW-0413">Isomerase</keyword>
<dbReference type="GO" id="GO:0003755">
    <property type="term" value="F:peptidyl-prolyl cis-trans isomerase activity"/>
    <property type="evidence" value="ECO:0007669"/>
    <property type="project" value="UniProtKB-KW"/>
</dbReference>
<evidence type="ECO:0000256" key="5">
    <source>
        <dbReference type="ARBA" id="ARBA00022664"/>
    </source>
</evidence>
<reference evidence="18" key="1">
    <citation type="submission" date="2023-06" db="EMBL/GenBank/DDBJ databases">
        <title>Genome-scale phylogeny and comparative genomics of the fungal order Sordariales.</title>
        <authorList>
            <consortium name="Lawrence Berkeley National Laboratory"/>
            <person name="Hensen N."/>
            <person name="Bonometti L."/>
            <person name="Westerberg I."/>
            <person name="Brannstrom I.O."/>
            <person name="Guillou S."/>
            <person name="Cros-Aarteil S."/>
            <person name="Calhoun S."/>
            <person name="Haridas S."/>
            <person name="Kuo A."/>
            <person name="Mondo S."/>
            <person name="Pangilinan J."/>
            <person name="Riley R."/>
            <person name="LaButti K."/>
            <person name="Andreopoulos B."/>
            <person name="Lipzen A."/>
            <person name="Chen C."/>
            <person name="Yanf M."/>
            <person name="Daum C."/>
            <person name="Ng V."/>
            <person name="Clum A."/>
            <person name="Steindorff A."/>
            <person name="Ohm R."/>
            <person name="Martin F."/>
            <person name="Silar P."/>
            <person name="Natvig D."/>
            <person name="Lalanne C."/>
            <person name="Gautier V."/>
            <person name="Ament-velasquez S.L."/>
            <person name="Kruys A."/>
            <person name="Hutchinson M.I."/>
            <person name="Powell A.J."/>
            <person name="Barry K."/>
            <person name="Miller A.N."/>
            <person name="Grigoriev I.V."/>
            <person name="Debuchy R."/>
            <person name="Gladieux P."/>
            <person name="Thoren M.H."/>
            <person name="Johannesson H."/>
        </authorList>
    </citation>
    <scope>NUCLEOTIDE SEQUENCE</scope>
    <source>
        <strain evidence="18">SMH3391-2</strain>
    </source>
</reference>
<organism evidence="18 19">
    <name type="scientific">Bombardia bombarda</name>
    <dbReference type="NCBI Taxonomy" id="252184"/>
    <lineage>
        <taxon>Eukaryota</taxon>
        <taxon>Fungi</taxon>
        <taxon>Dikarya</taxon>
        <taxon>Ascomycota</taxon>
        <taxon>Pezizomycotina</taxon>
        <taxon>Sordariomycetes</taxon>
        <taxon>Sordariomycetidae</taxon>
        <taxon>Sordariales</taxon>
        <taxon>Lasiosphaeriaceae</taxon>
        <taxon>Bombardia</taxon>
    </lineage>
</organism>
<comment type="similarity">
    <text evidence="3 15">Belongs to the WD repeat PRP19 family.</text>
</comment>